<name>A0A2T0X4M6_9RHOB</name>
<dbReference type="Gene3D" id="3.40.50.300">
    <property type="entry name" value="P-loop containing nucleotide triphosphate hydrolases"/>
    <property type="match status" value="1"/>
</dbReference>
<gene>
    <name evidence="11" type="ORF">CLV74_10115</name>
</gene>
<evidence type="ECO:0000256" key="8">
    <source>
        <dbReference type="SAM" id="Phobius"/>
    </source>
</evidence>
<evidence type="ECO:0000256" key="1">
    <source>
        <dbReference type="ARBA" id="ARBA00004651"/>
    </source>
</evidence>
<dbReference type="SUPFAM" id="SSF90123">
    <property type="entry name" value="ABC transporter transmembrane region"/>
    <property type="match status" value="1"/>
</dbReference>
<keyword evidence="5 8" id="KW-1133">Transmembrane helix</keyword>
<sequence>MSNEPISLTVKPGGAENPPHPAAKLKSVVPPEAPKGVKAGPTIKAVKPAAIGVAEVTTKLAAKPQADTEGRARARADLAAVYASFLGVDASASDILEAMVRSGKSDATQPKAMAAGLQSVGLKTRVMTVGQLTPQLWPAISQMISGQSVLVLDQMGDELVIYDTSCTDNRAYVPMIEFEPFFAGVMVRAEVSIDQVREVHAPVEEQAHWFWGEFHKLRRYFAEIAFGSLIANILAVSVALFSLQVYDRVIPHQSEATLWVLAIGALIALSLEAMMKLARARLMDSAGRKIELNIQRMLMDKLLGMRSDFRGGSPSQLFAAMREFGSVREFFTAASIGSLADLPFIIVFLALVASIAGSVVWVLVLGGVLMVVPSFLLQKKMIRLTKETQGASTRASRLLYETIFELDTVKTQRGEDRIRRVWSELTGLSSIKSSEQRRLSTAITYWSQGIQQATYIAAVVTGTYLVFVGEFTVGSIIAVGILTSRTLAPLTQLAGTLARWSNVKNALDGLDTIAKAEQDLAAGRTYLRRDRLEGAFEFRQAQFQYDKENGAPILDIPTLKIPAGEAVAVLGVNGSGKSTFLKLLSGLYAPSSGRLLIDGVDMGQIAPRDLRRNIGYLGQDVRLFAGTLRENLNLHQLERDDDRLYEALDFAGLGPFVKAHHKGLDLEITDGGQGLSVGQRQSIGWARIWLQNPPIVLLDEPTASLDQTLEATLVSRLGTWLKGRTTVVATHRLPILSLTSRTLIFQNGRMAVDGPREQVVAHLTQNAAGKITR</sequence>
<dbReference type="PANTHER" id="PTHR43394:SF1">
    <property type="entry name" value="ATP-BINDING CASSETTE SUB-FAMILY B MEMBER 10, MITOCHONDRIAL"/>
    <property type="match status" value="1"/>
</dbReference>
<dbReference type="SUPFAM" id="SSF52540">
    <property type="entry name" value="P-loop containing nucleoside triphosphate hydrolases"/>
    <property type="match status" value="1"/>
</dbReference>
<keyword evidence="6 8" id="KW-0472">Membrane</keyword>
<dbReference type="PROSITE" id="PS50893">
    <property type="entry name" value="ABC_TRANSPORTER_2"/>
    <property type="match status" value="1"/>
</dbReference>
<dbReference type="PANTHER" id="PTHR43394">
    <property type="entry name" value="ATP-DEPENDENT PERMEASE MDL1, MITOCHONDRIAL"/>
    <property type="match status" value="1"/>
</dbReference>
<feature type="transmembrane region" description="Helical" evidence="8">
    <location>
        <begin position="330"/>
        <end position="353"/>
    </location>
</feature>
<reference evidence="11 12" key="1">
    <citation type="submission" date="2018-03" db="EMBL/GenBank/DDBJ databases">
        <title>Genomic Encyclopedia of Archaeal and Bacterial Type Strains, Phase II (KMG-II): from individual species to whole genera.</title>
        <authorList>
            <person name="Goeker M."/>
        </authorList>
    </citation>
    <scope>NUCLEOTIDE SEQUENCE [LARGE SCALE GENOMIC DNA]</scope>
    <source>
        <strain evidence="11 12">DSM 100212</strain>
    </source>
</reference>
<dbReference type="Gene3D" id="1.20.1560.10">
    <property type="entry name" value="ABC transporter type 1, transmembrane domain"/>
    <property type="match status" value="1"/>
</dbReference>
<dbReference type="InterPro" id="IPR039421">
    <property type="entry name" value="Type_1_exporter"/>
</dbReference>
<dbReference type="GO" id="GO:0005524">
    <property type="term" value="F:ATP binding"/>
    <property type="evidence" value="ECO:0007669"/>
    <property type="project" value="UniProtKB-KW"/>
</dbReference>
<evidence type="ECO:0000259" key="9">
    <source>
        <dbReference type="PROSITE" id="PS50893"/>
    </source>
</evidence>
<feature type="domain" description="ABC transmembrane type-1" evidence="10">
    <location>
        <begin position="224"/>
        <end position="502"/>
    </location>
</feature>
<evidence type="ECO:0000313" key="11">
    <source>
        <dbReference type="EMBL" id="PRY93886.1"/>
    </source>
</evidence>
<dbReference type="InterPro" id="IPR036640">
    <property type="entry name" value="ABC1_TM_sf"/>
</dbReference>
<proteinExistence type="predicted"/>
<dbReference type="PROSITE" id="PS50929">
    <property type="entry name" value="ABC_TM1F"/>
    <property type="match status" value="1"/>
</dbReference>
<dbReference type="AlphaFoldDB" id="A0A2T0X4M6"/>
<dbReference type="OrthoDB" id="9808328at2"/>
<feature type="transmembrane region" description="Helical" evidence="8">
    <location>
        <begin position="258"/>
        <end position="278"/>
    </location>
</feature>
<keyword evidence="3" id="KW-0547">Nucleotide-binding</keyword>
<evidence type="ECO:0000256" key="6">
    <source>
        <dbReference type="ARBA" id="ARBA00023136"/>
    </source>
</evidence>
<dbReference type="InterPro" id="IPR003439">
    <property type="entry name" value="ABC_transporter-like_ATP-bd"/>
</dbReference>
<dbReference type="Pfam" id="PF00005">
    <property type="entry name" value="ABC_tran"/>
    <property type="match status" value="1"/>
</dbReference>
<evidence type="ECO:0000256" key="7">
    <source>
        <dbReference type="SAM" id="MobiDB-lite"/>
    </source>
</evidence>
<evidence type="ECO:0000256" key="4">
    <source>
        <dbReference type="ARBA" id="ARBA00022840"/>
    </source>
</evidence>
<dbReference type="InterPro" id="IPR011527">
    <property type="entry name" value="ABC1_TM_dom"/>
</dbReference>
<comment type="caution">
    <text evidence="11">The sequence shown here is derived from an EMBL/GenBank/DDBJ whole genome shotgun (WGS) entry which is preliminary data.</text>
</comment>
<dbReference type="RefSeq" id="WP_106262180.1">
    <property type="nucleotide sequence ID" value="NZ_PVTQ01000001.1"/>
</dbReference>
<accession>A0A2T0X4M6</accession>
<feature type="region of interest" description="Disordered" evidence="7">
    <location>
        <begin position="1"/>
        <end position="33"/>
    </location>
</feature>
<feature type="transmembrane region" description="Helical" evidence="8">
    <location>
        <begin position="359"/>
        <end position="377"/>
    </location>
</feature>
<dbReference type="GO" id="GO:0016887">
    <property type="term" value="F:ATP hydrolysis activity"/>
    <property type="evidence" value="ECO:0007669"/>
    <property type="project" value="InterPro"/>
</dbReference>
<organism evidence="11 12">
    <name type="scientific">Donghicola tyrosinivorans</name>
    <dbReference type="NCBI Taxonomy" id="1652492"/>
    <lineage>
        <taxon>Bacteria</taxon>
        <taxon>Pseudomonadati</taxon>
        <taxon>Pseudomonadota</taxon>
        <taxon>Alphaproteobacteria</taxon>
        <taxon>Rhodobacterales</taxon>
        <taxon>Roseobacteraceae</taxon>
        <taxon>Donghicola</taxon>
    </lineage>
</organism>
<dbReference type="GO" id="GO:0005886">
    <property type="term" value="C:plasma membrane"/>
    <property type="evidence" value="ECO:0007669"/>
    <property type="project" value="UniProtKB-SubCell"/>
</dbReference>
<evidence type="ECO:0000259" key="10">
    <source>
        <dbReference type="PROSITE" id="PS50929"/>
    </source>
</evidence>
<evidence type="ECO:0000256" key="2">
    <source>
        <dbReference type="ARBA" id="ARBA00022692"/>
    </source>
</evidence>
<feature type="domain" description="ABC transporter" evidence="9">
    <location>
        <begin position="538"/>
        <end position="772"/>
    </location>
</feature>
<evidence type="ECO:0000256" key="5">
    <source>
        <dbReference type="ARBA" id="ARBA00022989"/>
    </source>
</evidence>
<feature type="transmembrane region" description="Helical" evidence="8">
    <location>
        <begin position="455"/>
        <end position="482"/>
    </location>
</feature>
<evidence type="ECO:0000313" key="12">
    <source>
        <dbReference type="Proteomes" id="UP000238392"/>
    </source>
</evidence>
<keyword evidence="4 11" id="KW-0067">ATP-binding</keyword>
<protein>
    <submittedName>
        <fullName evidence="11">ATP-binding cassette subfamily C protein LapB</fullName>
    </submittedName>
</protein>
<comment type="subcellular location">
    <subcellularLocation>
        <location evidence="1">Cell membrane</location>
        <topology evidence="1">Multi-pass membrane protein</topology>
    </subcellularLocation>
</comment>
<dbReference type="InterPro" id="IPR003593">
    <property type="entry name" value="AAA+_ATPase"/>
</dbReference>
<evidence type="ECO:0000256" key="3">
    <source>
        <dbReference type="ARBA" id="ARBA00022741"/>
    </source>
</evidence>
<dbReference type="EMBL" id="PVTQ01000001">
    <property type="protein sequence ID" value="PRY93886.1"/>
    <property type="molecule type" value="Genomic_DNA"/>
</dbReference>
<dbReference type="GO" id="GO:0015421">
    <property type="term" value="F:ABC-type oligopeptide transporter activity"/>
    <property type="evidence" value="ECO:0007669"/>
    <property type="project" value="TreeGrafter"/>
</dbReference>
<dbReference type="SMART" id="SM00382">
    <property type="entry name" value="AAA"/>
    <property type="match status" value="1"/>
</dbReference>
<keyword evidence="12" id="KW-1185">Reference proteome</keyword>
<dbReference type="Proteomes" id="UP000238392">
    <property type="component" value="Unassembled WGS sequence"/>
</dbReference>
<dbReference type="Pfam" id="PF00664">
    <property type="entry name" value="ABC_membrane"/>
    <property type="match status" value="1"/>
</dbReference>
<dbReference type="InterPro" id="IPR027417">
    <property type="entry name" value="P-loop_NTPase"/>
</dbReference>
<feature type="transmembrane region" description="Helical" evidence="8">
    <location>
        <begin position="224"/>
        <end position="246"/>
    </location>
</feature>
<keyword evidence="2 8" id="KW-0812">Transmembrane</keyword>